<proteinExistence type="predicted"/>
<organism evidence="1">
    <name type="scientific">Candidatus Actinomarina minuta</name>
    <dbReference type="NCBI Taxonomy" id="1389454"/>
    <lineage>
        <taxon>Bacteria</taxon>
        <taxon>Bacillati</taxon>
        <taxon>Actinomycetota</taxon>
        <taxon>Actinomycetes</taxon>
        <taxon>Candidatus Actinomarinidae</taxon>
        <taxon>Candidatus Actinomarinales</taxon>
        <taxon>Candidatus Actinomarineae</taxon>
        <taxon>Candidatus Actinomarinaceae</taxon>
        <taxon>Candidatus Actinomarina</taxon>
    </lineage>
</organism>
<evidence type="ECO:0000313" key="1">
    <source>
        <dbReference type="EMBL" id="AGQ18669.1"/>
    </source>
</evidence>
<dbReference type="EMBL" id="KC811108">
    <property type="protein sequence ID" value="AGQ18669.1"/>
    <property type="molecule type" value="Genomic_DNA"/>
</dbReference>
<name>S5DJ03_9ACTN</name>
<accession>S5DJ03</accession>
<reference evidence="1" key="1">
    <citation type="journal article" date="2013" name="Sci. Rep.">
        <title>Metagenomics uncovers a new group of low GC and ultra-small marine Actinobacteria.</title>
        <authorList>
            <person name="Ghai R."/>
            <person name="Mizuno C.M."/>
            <person name="Picazo A."/>
            <person name="Camacho A."/>
            <person name="Rodriguez-Valera F."/>
        </authorList>
    </citation>
    <scope>NUCLEOTIDE SEQUENCE</scope>
</reference>
<sequence length="54" mass="6029">MTWVSENLVGELEIGFSTPELRDSLKIIGQPISVIFDTDGTILLREYGYVPSDL</sequence>
<protein>
    <submittedName>
        <fullName evidence="1">MedDCM-OCT-S23-C8-cds16</fullName>
    </submittedName>
</protein>
<dbReference type="AlphaFoldDB" id="S5DJ03"/>